<dbReference type="EMBL" id="AAQR03067213">
    <property type="status" value="NOT_ANNOTATED_CDS"/>
    <property type="molecule type" value="Genomic_DNA"/>
</dbReference>
<dbReference type="PANTHER" id="PTHR12801:SF62">
    <property type="entry name" value="RNA EXONUCLEASE 1 HOMOLOG"/>
    <property type="match status" value="1"/>
</dbReference>
<name>H0XT10_OTOGA</name>
<dbReference type="SMART" id="SM00479">
    <property type="entry name" value="EXOIII"/>
    <property type="match status" value="1"/>
</dbReference>
<dbReference type="OMA" id="QFCASEQ"/>
<evidence type="ECO:0000256" key="2">
    <source>
        <dbReference type="ARBA" id="ARBA00006357"/>
    </source>
</evidence>
<dbReference type="InterPro" id="IPR012337">
    <property type="entry name" value="RNaseH-like_sf"/>
</dbReference>
<feature type="region of interest" description="Disordered" evidence="7">
    <location>
        <begin position="97"/>
        <end position="116"/>
    </location>
</feature>
<dbReference type="GO" id="GO:0005634">
    <property type="term" value="C:nucleus"/>
    <property type="evidence" value="ECO:0007669"/>
    <property type="project" value="UniProtKB-SubCell"/>
</dbReference>
<evidence type="ECO:0000256" key="7">
    <source>
        <dbReference type="SAM" id="MobiDB-lite"/>
    </source>
</evidence>
<dbReference type="Gene3D" id="3.30.420.10">
    <property type="entry name" value="Ribonuclease H-like superfamily/Ribonuclease H"/>
    <property type="match status" value="1"/>
</dbReference>
<comment type="subcellular location">
    <subcellularLocation>
        <location evidence="1">Nucleus</location>
    </subcellularLocation>
</comment>
<evidence type="ECO:0000313" key="10">
    <source>
        <dbReference type="Proteomes" id="UP000005225"/>
    </source>
</evidence>
<dbReference type="eggNOG" id="KOG2248">
    <property type="taxonomic scope" value="Eukaryota"/>
</dbReference>
<dbReference type="STRING" id="30611.ENSOGAP00000019252"/>
<organism evidence="9 10">
    <name type="scientific">Otolemur garnettii</name>
    <name type="common">Small-eared galago</name>
    <name type="synonym">Garnett's greater bushbaby</name>
    <dbReference type="NCBI Taxonomy" id="30611"/>
    <lineage>
        <taxon>Eukaryota</taxon>
        <taxon>Metazoa</taxon>
        <taxon>Chordata</taxon>
        <taxon>Craniata</taxon>
        <taxon>Vertebrata</taxon>
        <taxon>Euteleostomi</taxon>
        <taxon>Mammalia</taxon>
        <taxon>Eutheria</taxon>
        <taxon>Euarchontoglires</taxon>
        <taxon>Primates</taxon>
        <taxon>Strepsirrhini</taxon>
        <taxon>Lorisiformes</taxon>
        <taxon>Galagidae</taxon>
        <taxon>Otolemur</taxon>
    </lineage>
</organism>
<dbReference type="GO" id="GO:0004527">
    <property type="term" value="F:exonuclease activity"/>
    <property type="evidence" value="ECO:0007669"/>
    <property type="project" value="UniProtKB-KW"/>
</dbReference>
<dbReference type="HOGENOM" id="CLU_022453_5_2_1"/>
<keyword evidence="3" id="KW-0540">Nuclease</keyword>
<protein>
    <recommendedName>
        <fullName evidence="8">Exonuclease domain-containing protein</fullName>
    </recommendedName>
</protein>
<keyword evidence="5" id="KW-0269">Exonuclease</keyword>
<comment type="similarity">
    <text evidence="2">Belongs to the REXO1/REXO3 family.</text>
</comment>
<dbReference type="GO" id="GO:0003676">
    <property type="term" value="F:nucleic acid binding"/>
    <property type="evidence" value="ECO:0007669"/>
    <property type="project" value="InterPro"/>
</dbReference>
<dbReference type="InterPro" id="IPR013520">
    <property type="entry name" value="Ribonucl_H"/>
</dbReference>
<dbReference type="InterPro" id="IPR034922">
    <property type="entry name" value="REX1-like_exo"/>
</dbReference>
<evidence type="ECO:0000256" key="5">
    <source>
        <dbReference type="ARBA" id="ARBA00022839"/>
    </source>
</evidence>
<reference evidence="10" key="1">
    <citation type="submission" date="2011-03" db="EMBL/GenBank/DDBJ databases">
        <title>Version 3 of the genome sequence of Otolemur garnettii (Bushbaby).</title>
        <authorList>
            <consortium name="The Broad Institute Genome Sequencing Platform"/>
            <person name="Di Palma F."/>
            <person name="Johnson J."/>
            <person name="Lander E.S."/>
            <person name="Lindblad-Toh K."/>
            <person name="Jaffe D.B."/>
            <person name="Gnerre S."/>
            <person name="MacCallum I."/>
            <person name="Przybylski D."/>
            <person name="Ribeiro F.J."/>
            <person name="Burton J.N."/>
            <person name="Walker B.J."/>
            <person name="Sharpe T."/>
            <person name="Hall G."/>
        </authorList>
    </citation>
    <scope>NUCLEOTIDE SEQUENCE [LARGE SCALE GENOMIC DNA]</scope>
</reference>
<dbReference type="PANTHER" id="PTHR12801">
    <property type="entry name" value="RNA EXONUCLEASE REXO1 / RECO3 FAMILY MEMBER-RELATED"/>
    <property type="match status" value="1"/>
</dbReference>
<dbReference type="Pfam" id="PF15870">
    <property type="entry name" value="EloA-BP1"/>
    <property type="match status" value="1"/>
</dbReference>
<evidence type="ECO:0000313" key="9">
    <source>
        <dbReference type="Ensembl" id="ENSOGAP00000019252.1"/>
    </source>
</evidence>
<dbReference type="Proteomes" id="UP000005225">
    <property type="component" value="Unassembled WGS sequence"/>
</dbReference>
<sequence length="575" mass="62922">QGSMALRATAPCWFPLGYFAAENVANTGGRPPLWQPSQSGLLPAPQIHTQGTRFIVCRVEPPRRSLLVAPVCPPTAQEVSYPGVDQVQRKPVSGLQAAPRLAEKPSSVHNSAPGKRKITHVSKPHLTTPLTGAKRTAVIRSTQAFPGQKQGLQLRKTHSLSGAVPKTTTTVTHKLVAAHRPSLQSLQKPSIRREGKVPIVTQQCCSKLLTQKRLKFCNQEAVEKVLTEEKMAYDRSPRTNIYLNMAVNTPEKLQGLAPSAVPKLNKAALYSLLKEHLLSEAQLKENGYPFLHPERPGGAVIFTAGEQKPQDRSPQICCRCSAEYVVFAGGGCVLGQECRYHWGQLLWAGPDRSWQAQYTCCSAPTGAVGCQVAKQHVRDGRKDSLEGFVKTFCKGLPDDAHPGIYALDCEMSYTTYGLELTRVTVVNTDMQVVYDTFVKPDNEIVDYNTRFSGVTEADIANTSVTLRDVQAVLLGMISADTILIGHSLESDLLALKVIHSTVVDTAVLFPHHRGLPFKRSLRSLVADYLGQTIQDNVKGHSSGEDACACMQLVMWKVQQDTKTHESRQPTSPATP</sequence>
<dbReference type="FunCoup" id="H0XT10">
    <property type="interactions" value="11"/>
</dbReference>
<dbReference type="CDD" id="cd06145">
    <property type="entry name" value="REX1_like"/>
    <property type="match status" value="1"/>
</dbReference>
<accession>H0XT10</accession>
<feature type="domain" description="Exonuclease" evidence="8">
    <location>
        <begin position="403"/>
        <end position="562"/>
    </location>
</feature>
<dbReference type="InterPro" id="IPR047021">
    <property type="entry name" value="REXO1/3/4-like"/>
</dbReference>
<keyword evidence="6" id="KW-0539">Nucleus</keyword>
<dbReference type="GeneTree" id="ENSGT00940000158590"/>
<evidence type="ECO:0000256" key="3">
    <source>
        <dbReference type="ARBA" id="ARBA00022722"/>
    </source>
</evidence>
<evidence type="ECO:0000256" key="4">
    <source>
        <dbReference type="ARBA" id="ARBA00022801"/>
    </source>
</evidence>
<dbReference type="SUPFAM" id="SSF53098">
    <property type="entry name" value="Ribonuclease H-like"/>
    <property type="match status" value="1"/>
</dbReference>
<keyword evidence="10" id="KW-1185">Reference proteome</keyword>
<evidence type="ECO:0000256" key="1">
    <source>
        <dbReference type="ARBA" id="ARBA00004123"/>
    </source>
</evidence>
<dbReference type="Ensembl" id="ENSOGAT00000033085.1">
    <property type="protein sequence ID" value="ENSOGAP00000019252.1"/>
    <property type="gene ID" value="ENSOGAG00000032765.1"/>
</dbReference>
<dbReference type="InterPro" id="IPR036397">
    <property type="entry name" value="RNaseH_sf"/>
</dbReference>
<evidence type="ECO:0000259" key="8">
    <source>
        <dbReference type="SMART" id="SM00479"/>
    </source>
</evidence>
<keyword evidence="4" id="KW-0378">Hydrolase</keyword>
<dbReference type="AlphaFoldDB" id="H0XT10"/>
<dbReference type="InParanoid" id="H0XT10"/>
<dbReference type="InterPro" id="IPR031736">
    <property type="entry name" value="REXO1-like_dom"/>
</dbReference>
<dbReference type="FunFam" id="3.30.420.10:FF:000021">
    <property type="entry name" value="RNA exonuclease 1 homolog"/>
    <property type="match status" value="1"/>
</dbReference>
<reference evidence="9" key="3">
    <citation type="submission" date="2025-09" db="UniProtKB">
        <authorList>
            <consortium name="Ensembl"/>
        </authorList>
    </citation>
    <scope>IDENTIFICATION</scope>
</reference>
<reference evidence="9" key="2">
    <citation type="submission" date="2025-08" db="UniProtKB">
        <authorList>
            <consortium name="Ensembl"/>
        </authorList>
    </citation>
    <scope>IDENTIFICATION</scope>
</reference>
<evidence type="ECO:0000256" key="6">
    <source>
        <dbReference type="ARBA" id="ARBA00023242"/>
    </source>
</evidence>
<proteinExistence type="inferred from homology"/>